<keyword evidence="1 4" id="KW-0378">Hydrolase</keyword>
<protein>
    <submittedName>
        <fullName evidence="4">CocE/NonD family hydrolase</fullName>
    </submittedName>
</protein>
<evidence type="ECO:0000256" key="1">
    <source>
        <dbReference type="ARBA" id="ARBA00022801"/>
    </source>
</evidence>
<dbReference type="Gene3D" id="2.60.120.260">
    <property type="entry name" value="Galactose-binding domain-like"/>
    <property type="match status" value="1"/>
</dbReference>
<dbReference type="InterPro" id="IPR029058">
    <property type="entry name" value="AB_hydrolase_fold"/>
</dbReference>
<dbReference type="AlphaFoldDB" id="A0A6L9QFX7"/>
<dbReference type="Gene3D" id="1.10.3020.10">
    <property type="entry name" value="alpha-amino acid ester hydrolase ( Helical cap domain)"/>
    <property type="match status" value="1"/>
</dbReference>
<evidence type="ECO:0000313" key="5">
    <source>
        <dbReference type="Proteomes" id="UP000475532"/>
    </source>
</evidence>
<dbReference type="InterPro" id="IPR005674">
    <property type="entry name" value="CocE/Ser_esterase"/>
</dbReference>
<sequence length="583" mass="63069">MALWDRLPAPPIRLPHPRVLSRYTVERDLPATMPDGVTLLADRYVPAGVERPPTILVRTPYGRRGPAALANGLLFVPFGFQLVVQSTRGTSGSGGEFDPLGHEREDGLATVAWMKRQPWFHGTFGTFGPSYLGYAAWAIAAEAGPALKAMSLQITASSFRDAAYVGGSFALESALTWTDLTHRQQRPLGMITAPLTARRRALRAARSGRPLAELDVLAGGEPMRFYQDLLANHGLPADGPALDGAAPSGYWDRRDFSGTVGRVAAPVNLLGGWYDVFLPWEIKDYLALRAAGHTPYLTIGPWWHTDARHGLPGIRESLAWFRAHLQGDPSGLRRDPVRVYVTGAGEWRHYRDWPPPGTRQARWHLHGGPGSGHGLGEDGPQDHPPSTYTFDPARPTPALGGPTLLGSSRPVDNRPLERRPDVLAFTSPALADDLDVIGPVGADLFVRSDREHTDFIVRLCDVAPDGTSRNVCEGGLRLPAAAEKPVGTAGVRRIAVDLWPTGHRFARGHRIRVHVTSGAHPKVAANPGTGEPLATTETRVVKAHQEVFHDPDHPSAIILPIAERSPEAAMPAHPGEVSGEDAV</sequence>
<dbReference type="InterPro" id="IPR008979">
    <property type="entry name" value="Galactose-bd-like_sf"/>
</dbReference>
<dbReference type="GO" id="GO:0008239">
    <property type="term" value="F:dipeptidyl-peptidase activity"/>
    <property type="evidence" value="ECO:0007669"/>
    <property type="project" value="InterPro"/>
</dbReference>
<dbReference type="Pfam" id="PF08530">
    <property type="entry name" value="PepX_C"/>
    <property type="match status" value="1"/>
</dbReference>
<evidence type="ECO:0000259" key="3">
    <source>
        <dbReference type="SMART" id="SM00939"/>
    </source>
</evidence>
<feature type="region of interest" description="Disordered" evidence="2">
    <location>
        <begin position="358"/>
        <end position="389"/>
    </location>
</feature>
<feature type="domain" description="Xaa-Pro dipeptidyl-peptidase C-terminal" evidence="3">
    <location>
        <begin position="318"/>
        <end position="558"/>
    </location>
</feature>
<dbReference type="Gene3D" id="3.40.50.1820">
    <property type="entry name" value="alpha/beta hydrolase"/>
    <property type="match status" value="1"/>
</dbReference>
<dbReference type="Pfam" id="PF02129">
    <property type="entry name" value="Peptidase_S15"/>
    <property type="match status" value="1"/>
</dbReference>
<comment type="caution">
    <text evidence="4">The sequence shown here is derived from an EMBL/GenBank/DDBJ whole genome shotgun (WGS) entry which is preliminary data.</text>
</comment>
<evidence type="ECO:0000256" key="2">
    <source>
        <dbReference type="SAM" id="MobiDB-lite"/>
    </source>
</evidence>
<name>A0A6L9QFX7_9ACTN</name>
<proteinExistence type="predicted"/>
<dbReference type="InterPro" id="IPR013736">
    <property type="entry name" value="Xaa-Pro_dipept_C"/>
</dbReference>
<dbReference type="EMBL" id="JAAGLI010000425">
    <property type="protein sequence ID" value="NEA24195.1"/>
    <property type="molecule type" value="Genomic_DNA"/>
</dbReference>
<organism evidence="4 5">
    <name type="scientific">Actinomadura bangladeshensis</name>
    <dbReference type="NCBI Taxonomy" id="453573"/>
    <lineage>
        <taxon>Bacteria</taxon>
        <taxon>Bacillati</taxon>
        <taxon>Actinomycetota</taxon>
        <taxon>Actinomycetes</taxon>
        <taxon>Streptosporangiales</taxon>
        <taxon>Thermomonosporaceae</taxon>
        <taxon>Actinomadura</taxon>
    </lineage>
</organism>
<dbReference type="RefSeq" id="WP_163057152.1">
    <property type="nucleotide sequence ID" value="NZ_JAAGLI010000425.1"/>
</dbReference>
<dbReference type="SUPFAM" id="SSF53474">
    <property type="entry name" value="alpha/beta-Hydrolases"/>
    <property type="match status" value="1"/>
</dbReference>
<accession>A0A6L9QFX7</accession>
<gene>
    <name evidence="4" type="ORF">G3I70_17095</name>
</gene>
<dbReference type="InterPro" id="IPR000383">
    <property type="entry name" value="Xaa-Pro-like_dom"/>
</dbReference>
<dbReference type="SUPFAM" id="SSF49785">
    <property type="entry name" value="Galactose-binding domain-like"/>
    <property type="match status" value="1"/>
</dbReference>
<dbReference type="NCBIfam" id="TIGR00976">
    <property type="entry name" value="CocE_NonD"/>
    <property type="match status" value="1"/>
</dbReference>
<evidence type="ECO:0000313" key="4">
    <source>
        <dbReference type="EMBL" id="NEA24195.1"/>
    </source>
</evidence>
<dbReference type="SMART" id="SM00939">
    <property type="entry name" value="PepX_C"/>
    <property type="match status" value="1"/>
</dbReference>
<dbReference type="Proteomes" id="UP000475532">
    <property type="component" value="Unassembled WGS sequence"/>
</dbReference>
<reference evidence="4 5" key="1">
    <citation type="submission" date="2020-01" db="EMBL/GenBank/DDBJ databases">
        <title>Insect and environment-associated Actinomycetes.</title>
        <authorList>
            <person name="Currrie C."/>
            <person name="Chevrette M."/>
            <person name="Carlson C."/>
            <person name="Stubbendieck R."/>
            <person name="Wendt-Pienkowski E."/>
        </authorList>
    </citation>
    <scope>NUCLEOTIDE SEQUENCE [LARGE SCALE GENOMIC DNA]</scope>
    <source>
        <strain evidence="4 5">SID10258</strain>
    </source>
</reference>